<gene>
    <name evidence="1" type="ORF">Q7514_05200</name>
</gene>
<dbReference type="RefSeq" id="WP_169687378.1">
    <property type="nucleotide sequence ID" value="NZ_JAUTXY010000002.1"/>
</dbReference>
<evidence type="ECO:0000313" key="1">
    <source>
        <dbReference type="EMBL" id="MEE2056922.1"/>
    </source>
</evidence>
<dbReference type="InterPro" id="IPR021678">
    <property type="entry name" value="DUF3263"/>
</dbReference>
<dbReference type="Proteomes" id="UP001336020">
    <property type="component" value="Unassembled WGS sequence"/>
</dbReference>
<proteinExistence type="predicted"/>
<dbReference type="EMBL" id="JAUTXY010000002">
    <property type="protein sequence ID" value="MEE2056922.1"/>
    <property type="molecule type" value="Genomic_DNA"/>
</dbReference>
<name>A0ABU7L7N9_9NOCA</name>
<sequence length="96" mass="11217">MRDEAAMLAFALKWRHWNGGPDEDIFVEFGITPTEFFHRLRVLLTRDRWNRLDPEILDQLVKVCDERIGAIDIRSVADRDRAKFVSPQHPLSKLSA</sequence>
<dbReference type="Pfam" id="PF11662">
    <property type="entry name" value="DUF3263"/>
    <property type="match status" value="1"/>
</dbReference>
<reference evidence="1 2" key="1">
    <citation type="submission" date="2023-07" db="EMBL/GenBank/DDBJ databases">
        <authorList>
            <person name="Girao M."/>
            <person name="Carvalho M.F."/>
        </authorList>
    </citation>
    <scope>NUCLEOTIDE SEQUENCE [LARGE SCALE GENOMIC DNA]</scope>
    <source>
        <strain evidence="1 2">YIM65754</strain>
    </source>
</reference>
<comment type="caution">
    <text evidence="1">The sequence shown here is derived from an EMBL/GenBank/DDBJ whole genome shotgun (WGS) entry which is preliminary data.</text>
</comment>
<protein>
    <submittedName>
        <fullName evidence="1">DUF3263 domain-containing protein</fullName>
    </submittedName>
</protein>
<accession>A0ABU7L7N9</accession>
<organism evidence="1 2">
    <name type="scientific">Rhodococcus artemisiae</name>
    <dbReference type="NCBI Taxonomy" id="714159"/>
    <lineage>
        <taxon>Bacteria</taxon>
        <taxon>Bacillati</taxon>
        <taxon>Actinomycetota</taxon>
        <taxon>Actinomycetes</taxon>
        <taxon>Mycobacteriales</taxon>
        <taxon>Nocardiaceae</taxon>
        <taxon>Rhodococcus</taxon>
    </lineage>
</organism>
<keyword evidence="2" id="KW-1185">Reference proteome</keyword>
<evidence type="ECO:0000313" key="2">
    <source>
        <dbReference type="Proteomes" id="UP001336020"/>
    </source>
</evidence>